<dbReference type="EMBL" id="FXAE01000056">
    <property type="protein sequence ID" value="SMF58877.1"/>
    <property type="molecule type" value="Genomic_DNA"/>
</dbReference>
<dbReference type="PANTHER" id="PTHR39166">
    <property type="entry name" value="BLL1166 PROTEIN"/>
    <property type="match status" value="1"/>
</dbReference>
<reference evidence="1 2" key="1">
    <citation type="submission" date="2017-04" db="EMBL/GenBank/DDBJ databases">
        <authorList>
            <person name="Varghese N."/>
            <person name="Submissions S."/>
        </authorList>
    </citation>
    <scope>NUCLEOTIDE SEQUENCE [LARGE SCALE GENOMIC DNA]</scope>
    <source>
        <strain evidence="1 2">J12</strain>
    </source>
</reference>
<organism evidence="1 2">
    <name type="scientific">Paenibacillus barengoltzii J12</name>
    <dbReference type="NCBI Taxonomy" id="935846"/>
    <lineage>
        <taxon>Bacteria</taxon>
        <taxon>Bacillati</taxon>
        <taxon>Bacillota</taxon>
        <taxon>Bacilli</taxon>
        <taxon>Bacillales</taxon>
        <taxon>Paenibacillaceae</taxon>
        <taxon>Paenibacillus</taxon>
    </lineage>
</organism>
<name>A0ABY1M4X7_9BACL</name>
<evidence type="ECO:0000313" key="2">
    <source>
        <dbReference type="Proteomes" id="UP000192939"/>
    </source>
</evidence>
<keyword evidence="2" id="KW-1185">Reference proteome</keyword>
<comment type="caution">
    <text evidence="1">The sequence shown here is derived from an EMBL/GenBank/DDBJ whole genome shotgun (WGS) entry which is preliminary data.</text>
</comment>
<dbReference type="Proteomes" id="UP000192939">
    <property type="component" value="Unassembled WGS sequence"/>
</dbReference>
<dbReference type="Pfam" id="PF06042">
    <property type="entry name" value="NTP_transf_6"/>
    <property type="match status" value="1"/>
</dbReference>
<accession>A0ABY1M4X7</accession>
<proteinExistence type="predicted"/>
<evidence type="ECO:0008006" key="3">
    <source>
        <dbReference type="Google" id="ProtNLM"/>
    </source>
</evidence>
<protein>
    <recommendedName>
        <fullName evidence="3">Nucleotidyltransferase family protein</fullName>
    </recommendedName>
</protein>
<dbReference type="InterPro" id="IPR009267">
    <property type="entry name" value="NTP_transf_6"/>
</dbReference>
<sequence>MISTITGAADLIEAIRRQPDMMTDLQLVAELKLPQGCIAAGYIRNFVWDVLHGYAERTPLHDVDVLYYDPSCLDEEAEKANDARLRERNPRLNWSVKNQARMHLRNGTPPYRSVEDAMRYWPETATAVAARLNAAGEVELIAPFGLDDLLSLRVRQGPYFHDHHVFQNRVHDKEWLRRWPLLKLVEEGAAGSSLNEGGLT</sequence>
<dbReference type="RefSeq" id="WP_085279680.1">
    <property type="nucleotide sequence ID" value="NZ_FXAE01000056.1"/>
</dbReference>
<gene>
    <name evidence="1" type="ORF">SAMN02744124_03883</name>
</gene>
<dbReference type="PANTHER" id="PTHR39166:SF1">
    <property type="entry name" value="BLL1166 PROTEIN"/>
    <property type="match status" value="1"/>
</dbReference>
<evidence type="ECO:0000313" key="1">
    <source>
        <dbReference type="EMBL" id="SMF58877.1"/>
    </source>
</evidence>